<dbReference type="Proteomes" id="UP000029050">
    <property type="component" value="Unassembled WGS sequence"/>
</dbReference>
<dbReference type="Pfam" id="PF02567">
    <property type="entry name" value="PhzC-PhzF"/>
    <property type="match status" value="1"/>
</dbReference>
<evidence type="ECO:0000256" key="1">
    <source>
        <dbReference type="ARBA" id="ARBA00008270"/>
    </source>
</evidence>
<dbReference type="Gene3D" id="3.10.310.10">
    <property type="entry name" value="Diaminopimelate Epimerase, Chain A, domain 1"/>
    <property type="match status" value="2"/>
</dbReference>
<evidence type="ECO:0000256" key="3">
    <source>
        <dbReference type="PIRSR" id="PIRSR016184-1"/>
    </source>
</evidence>
<reference evidence="4 5" key="1">
    <citation type="submission" date="2014-03" db="EMBL/GenBank/DDBJ databases">
        <title>Genomics of Bifidobacteria.</title>
        <authorList>
            <person name="Ventura M."/>
            <person name="Milani C."/>
            <person name="Lugli G.A."/>
        </authorList>
    </citation>
    <scope>NUCLEOTIDE SEQUENCE [LARGE SCALE GENOMIC DNA]</scope>
    <source>
        <strain evidence="4 5">LMG 21775</strain>
    </source>
</reference>
<dbReference type="PANTHER" id="PTHR13774:SF39">
    <property type="entry name" value="BIOSYNTHESIS PROTEIN, PUTATIVE-RELATED"/>
    <property type="match status" value="1"/>
</dbReference>
<gene>
    <name evidence="4" type="ORF">BPSY_2006</name>
</gene>
<protein>
    <submittedName>
        <fullName evidence="4">Phenazine biosynthesis protein PhzF family protein</fullName>
    </submittedName>
</protein>
<proteinExistence type="inferred from homology"/>
<dbReference type="GO" id="GO:0016853">
    <property type="term" value="F:isomerase activity"/>
    <property type="evidence" value="ECO:0007669"/>
    <property type="project" value="UniProtKB-KW"/>
</dbReference>
<dbReference type="GO" id="GO:0005737">
    <property type="term" value="C:cytoplasm"/>
    <property type="evidence" value="ECO:0007669"/>
    <property type="project" value="TreeGrafter"/>
</dbReference>
<feature type="active site" evidence="3">
    <location>
        <position position="23"/>
    </location>
</feature>
<dbReference type="InterPro" id="IPR003719">
    <property type="entry name" value="Phenazine_PhzF-like"/>
</dbReference>
<dbReference type="EMBL" id="JGZI01000010">
    <property type="protein sequence ID" value="KFI81594.1"/>
    <property type="molecule type" value="Genomic_DNA"/>
</dbReference>
<dbReference type="AlphaFoldDB" id="A0A087CE94"/>
<evidence type="ECO:0000256" key="2">
    <source>
        <dbReference type="ARBA" id="ARBA00023235"/>
    </source>
</evidence>
<comment type="caution">
    <text evidence="4">The sequence shown here is derived from an EMBL/GenBank/DDBJ whole genome shotgun (WGS) entry which is preliminary data.</text>
</comment>
<accession>A0A087CE94</accession>
<dbReference type="PANTHER" id="PTHR13774">
    <property type="entry name" value="PHENAZINE BIOSYNTHESIS PROTEIN"/>
    <property type="match status" value="1"/>
</dbReference>
<keyword evidence="2" id="KW-0413">Isomerase</keyword>
<evidence type="ECO:0000313" key="5">
    <source>
        <dbReference type="Proteomes" id="UP000029050"/>
    </source>
</evidence>
<evidence type="ECO:0000313" key="4">
    <source>
        <dbReference type="EMBL" id="KFI81594.1"/>
    </source>
</evidence>
<name>A0A087CE94_9BIFI</name>
<dbReference type="eggNOG" id="COG0384">
    <property type="taxonomic scope" value="Bacteria"/>
</dbReference>
<dbReference type="PIRSF" id="PIRSF016184">
    <property type="entry name" value="PhzC_PhzF"/>
    <property type="match status" value="1"/>
</dbReference>
<organism evidence="4 5">
    <name type="scientific">Bifidobacterium psychraerophilum</name>
    <dbReference type="NCBI Taxonomy" id="218140"/>
    <lineage>
        <taxon>Bacteria</taxon>
        <taxon>Bacillati</taxon>
        <taxon>Actinomycetota</taxon>
        <taxon>Actinomycetes</taxon>
        <taxon>Bifidobacteriales</taxon>
        <taxon>Bifidobacteriaceae</taxon>
        <taxon>Bifidobacterium</taxon>
    </lineage>
</organism>
<sequence>MLDASALTDAEMQEIAAAVGYSETAFVMSSASSRRNEDSGIEGTAQGKALQHGYRIRYWSPAAEVPFCGHASVATAVVLAERDGTGSFVFHTPAGDIPIVTSRSGTAQIQVAMTSVEPGIREFDPGILDALLNILGLEASDIDPRFPPKEAFAGNWHPILVLNDANIFNQFRFSPPAVADLMRSQGWTGTVTILHESAPDEFQARNLFPVGRISEDPATGSAAASTGAYLRSIGYSPAGSRVVIHQGMHVGRPSILTALIPEQGGITVLGSATPIAG</sequence>
<comment type="similarity">
    <text evidence="1">Belongs to the PhzF family.</text>
</comment>
<dbReference type="NCBIfam" id="TIGR00654">
    <property type="entry name" value="PhzF_family"/>
    <property type="match status" value="1"/>
</dbReference>
<keyword evidence="5" id="KW-1185">Reference proteome</keyword>
<dbReference type="SUPFAM" id="SSF54506">
    <property type="entry name" value="Diaminopimelate epimerase-like"/>
    <property type="match status" value="1"/>
</dbReference>